<evidence type="ECO:0000313" key="1">
    <source>
        <dbReference type="EMBL" id="KAK3494280.1"/>
    </source>
</evidence>
<gene>
    <name evidence="1" type="ORF">B0T23DRAFT_315316</name>
</gene>
<organism evidence="1 2">
    <name type="scientific">Neurospora hispaniola</name>
    <dbReference type="NCBI Taxonomy" id="588809"/>
    <lineage>
        <taxon>Eukaryota</taxon>
        <taxon>Fungi</taxon>
        <taxon>Dikarya</taxon>
        <taxon>Ascomycota</taxon>
        <taxon>Pezizomycotina</taxon>
        <taxon>Sordariomycetes</taxon>
        <taxon>Sordariomycetidae</taxon>
        <taxon>Sordariales</taxon>
        <taxon>Sordariaceae</taxon>
        <taxon>Neurospora</taxon>
    </lineage>
</organism>
<protein>
    <submittedName>
        <fullName evidence="1">Uncharacterized protein</fullName>
    </submittedName>
</protein>
<evidence type="ECO:0000313" key="2">
    <source>
        <dbReference type="Proteomes" id="UP001285908"/>
    </source>
</evidence>
<proteinExistence type="predicted"/>
<accession>A0AAJ0MS21</accession>
<dbReference type="Proteomes" id="UP001285908">
    <property type="component" value="Unassembled WGS sequence"/>
</dbReference>
<dbReference type="EMBL" id="JAULSX010000003">
    <property type="protein sequence ID" value="KAK3494280.1"/>
    <property type="molecule type" value="Genomic_DNA"/>
</dbReference>
<dbReference type="GeneID" id="87872474"/>
<keyword evidence="2" id="KW-1185">Reference proteome</keyword>
<reference evidence="1 2" key="1">
    <citation type="journal article" date="2023" name="Mol. Phylogenet. Evol.">
        <title>Genome-scale phylogeny and comparative genomics of the fungal order Sordariales.</title>
        <authorList>
            <person name="Hensen N."/>
            <person name="Bonometti L."/>
            <person name="Westerberg I."/>
            <person name="Brannstrom I.O."/>
            <person name="Guillou S."/>
            <person name="Cros-Aarteil S."/>
            <person name="Calhoun S."/>
            <person name="Haridas S."/>
            <person name="Kuo A."/>
            <person name="Mondo S."/>
            <person name="Pangilinan J."/>
            <person name="Riley R."/>
            <person name="LaButti K."/>
            <person name="Andreopoulos B."/>
            <person name="Lipzen A."/>
            <person name="Chen C."/>
            <person name="Yan M."/>
            <person name="Daum C."/>
            <person name="Ng V."/>
            <person name="Clum A."/>
            <person name="Steindorff A."/>
            <person name="Ohm R.A."/>
            <person name="Martin F."/>
            <person name="Silar P."/>
            <person name="Natvig D.O."/>
            <person name="Lalanne C."/>
            <person name="Gautier V."/>
            <person name="Ament-Velasquez S.L."/>
            <person name="Kruys A."/>
            <person name="Hutchinson M.I."/>
            <person name="Powell A.J."/>
            <person name="Barry K."/>
            <person name="Miller A.N."/>
            <person name="Grigoriev I.V."/>
            <person name="Debuchy R."/>
            <person name="Gladieux P."/>
            <person name="Hiltunen Thoren M."/>
            <person name="Johannesson H."/>
        </authorList>
    </citation>
    <scope>NUCLEOTIDE SEQUENCE [LARGE SCALE GENOMIC DNA]</scope>
    <source>
        <strain evidence="1 2">FGSC 10403</strain>
    </source>
</reference>
<dbReference type="RefSeq" id="XP_062693709.1">
    <property type="nucleotide sequence ID" value="XM_062834852.1"/>
</dbReference>
<name>A0AAJ0MS21_9PEZI</name>
<dbReference type="AlphaFoldDB" id="A0AAJ0MS21"/>
<comment type="caution">
    <text evidence="1">The sequence shown here is derived from an EMBL/GenBank/DDBJ whole genome shotgun (WGS) entry which is preliminary data.</text>
</comment>
<sequence length="78" mass="9018">MTEWCCLLSIDWEDSKRSENSQEEQIRSQTSLHIHLVRNRLVSDKEASCQEWWDEWGWRVAACSRTCGATCVVDGGIT</sequence>